<dbReference type="Gene3D" id="3.40.630.30">
    <property type="match status" value="1"/>
</dbReference>
<keyword evidence="1" id="KW-0472">Membrane</keyword>
<dbReference type="Pfam" id="PF13527">
    <property type="entry name" value="Acetyltransf_9"/>
    <property type="match status" value="1"/>
</dbReference>
<accession>A0ABT3IH66</accession>
<evidence type="ECO:0000313" key="3">
    <source>
        <dbReference type="EMBL" id="MCW3483261.1"/>
    </source>
</evidence>
<feature type="domain" description="N-acetyltransferase" evidence="2">
    <location>
        <begin position="6"/>
        <end position="153"/>
    </location>
</feature>
<dbReference type="RefSeq" id="WP_264728419.1">
    <property type="nucleotide sequence ID" value="NZ_JAPDNR010000001.1"/>
</dbReference>
<evidence type="ECO:0000259" key="2">
    <source>
        <dbReference type="PROSITE" id="PS51186"/>
    </source>
</evidence>
<dbReference type="SUPFAM" id="SSF55729">
    <property type="entry name" value="Acyl-CoA N-acyltransferases (Nat)"/>
    <property type="match status" value="1"/>
</dbReference>
<keyword evidence="1" id="KW-0812">Transmembrane</keyword>
<dbReference type="PANTHER" id="PTHR43617">
    <property type="entry name" value="L-AMINO ACID N-ACETYLTRANSFERASE"/>
    <property type="match status" value="1"/>
</dbReference>
<dbReference type="EMBL" id="JAPDNS010000001">
    <property type="protein sequence ID" value="MCW3483261.1"/>
    <property type="molecule type" value="Genomic_DNA"/>
</dbReference>
<evidence type="ECO:0000256" key="1">
    <source>
        <dbReference type="SAM" id="Phobius"/>
    </source>
</evidence>
<feature type="transmembrane region" description="Helical" evidence="1">
    <location>
        <begin position="45"/>
        <end position="65"/>
    </location>
</feature>
<protein>
    <submittedName>
        <fullName evidence="3">N-acetyltransferase</fullName>
    </submittedName>
</protein>
<proteinExistence type="predicted"/>
<dbReference type="CDD" id="cd04301">
    <property type="entry name" value="NAT_SF"/>
    <property type="match status" value="1"/>
</dbReference>
<dbReference type="PROSITE" id="PS51186">
    <property type="entry name" value="GNAT"/>
    <property type="match status" value="1"/>
</dbReference>
<keyword evidence="4" id="KW-1185">Reference proteome</keyword>
<dbReference type="InterPro" id="IPR050276">
    <property type="entry name" value="MshD_Acetyltransferase"/>
</dbReference>
<reference evidence="3 4" key="1">
    <citation type="submission" date="2022-10" db="EMBL/GenBank/DDBJ databases">
        <title>Chitinophaga nivalis PC15 sp. nov., isolated from Pyeongchang county, South Korea.</title>
        <authorList>
            <person name="Trinh H.N."/>
        </authorList>
    </citation>
    <scope>NUCLEOTIDE SEQUENCE [LARGE SCALE GENOMIC DNA]</scope>
    <source>
        <strain evidence="3 4">PC14</strain>
    </source>
</reference>
<dbReference type="InterPro" id="IPR016181">
    <property type="entry name" value="Acyl_CoA_acyltransferase"/>
</dbReference>
<dbReference type="PANTHER" id="PTHR43617:SF2">
    <property type="entry name" value="UPF0039 PROTEIN SLL0451"/>
    <property type="match status" value="1"/>
</dbReference>
<evidence type="ECO:0000313" key="4">
    <source>
        <dbReference type="Proteomes" id="UP001207742"/>
    </source>
</evidence>
<gene>
    <name evidence="3" type="ORF">OL497_05115</name>
</gene>
<keyword evidence="1" id="KW-1133">Transmembrane helix</keyword>
<organism evidence="3 4">
    <name type="scientific">Chitinophaga nivalis</name>
    <dbReference type="NCBI Taxonomy" id="2991709"/>
    <lineage>
        <taxon>Bacteria</taxon>
        <taxon>Pseudomonadati</taxon>
        <taxon>Bacteroidota</taxon>
        <taxon>Chitinophagia</taxon>
        <taxon>Chitinophagales</taxon>
        <taxon>Chitinophagaceae</taxon>
        <taxon>Chitinophaga</taxon>
    </lineage>
</organism>
<dbReference type="InterPro" id="IPR000182">
    <property type="entry name" value="GNAT_dom"/>
</dbReference>
<comment type="caution">
    <text evidence="3">The sequence shown here is derived from an EMBL/GenBank/DDBJ whole genome shotgun (WGS) entry which is preliminary data.</text>
</comment>
<name>A0ABT3IH66_9BACT</name>
<dbReference type="Proteomes" id="UP001207742">
    <property type="component" value="Unassembled WGS sequence"/>
</dbReference>
<sequence length="172" mass="18470">MNSNHLIIRAATPQDYEAVFNVNKQAFQREDEALLVNELRSSQSFIPALSLVAVTNGIITGYILFTAMTIAQTTHQVVGLAPVAVLPAYQGLGIGGALIRKGLEIASTLGYEAAIVLGHEHYYPKFGFAPAIQWGILPPVELPANNFMAVALQPGALEHISGVAQYAPEFKL</sequence>